<dbReference type="SUPFAM" id="SSF48452">
    <property type="entry name" value="TPR-like"/>
    <property type="match status" value="3"/>
</dbReference>
<keyword evidence="11" id="KW-1185">Reference proteome</keyword>
<dbReference type="Pfam" id="PF13414">
    <property type="entry name" value="TPR_11"/>
    <property type="match status" value="3"/>
</dbReference>
<dbReference type="Proteomes" id="UP000031668">
    <property type="component" value="Unassembled WGS sequence"/>
</dbReference>
<keyword evidence="6" id="KW-0677">Repeat</keyword>
<evidence type="ECO:0000256" key="1">
    <source>
        <dbReference type="ARBA" id="ARBA00004922"/>
    </source>
</evidence>
<evidence type="ECO:0000313" key="10">
    <source>
        <dbReference type="EMBL" id="KII61331.1"/>
    </source>
</evidence>
<dbReference type="EMBL" id="JWZT01005339">
    <property type="protein sequence ID" value="KII61331.1"/>
    <property type="molecule type" value="Genomic_DNA"/>
</dbReference>
<feature type="domain" description="O-GlcNAc transferase C-terminal" evidence="9">
    <location>
        <begin position="515"/>
        <end position="764"/>
    </location>
</feature>
<sequence>MSRNYQNVIQNGILWGRCLTVTNTGLGNIMTNQVSFNPITVTHMPIRSFQPVSAVNYRVPSTLGLMAYREFNFGNYVTAENYCNQWLAQDGETYDCYILLAFISQRNLLYDKVERYAEKALTFNSIAPEPYVLKGIVAREKGKIVEAMNFFRYALQLRPDHIDSLVGLSNCFSALNDYNGALTCLYTASQKNPDSLFLKHEIANLLRSSGRLDEARKCYEALVEKSPEFALAWMSLGHVHLSLGSHWLALHSYEKALQSDQYLLEAYFSYATLLKELKLSDKAVQIYHKAISLFPSVAPLYAGLAGVCHDLGWHDYAIENFRQAISLHPNYPDAYCNLANVLKEKGLTSEAEKHYAYAIQLSPVHADSYNNLANILRERGKVNECIALYRKALEIVPNFAAAHSNLATVFQQCGKINDAIVHFQLAVDANPGYCEGHCFLGNALKETGNYKAAVECFAKAININPYSPDAHAFLGITYKDIGQFSESILELNLALKYRPNFNEVYCNLVHCYLIICKWIDYDQNCKKVVSIVQEQIEKNCPPSVHPHHTMLFPIEPWLRKEIAARHAIACYEKVVALGYAATSWSDHHFPPDQVIKLGYVSSDFGNHPTSHLIESVPGLHDRKRFKVYCYSLNPSDQSSFRIKLEKEADHFIDVSSMVSPLEVANLIKSHGIHILLNLNGYTKGARNEIFALKPAPIQVMYLGYPGTSGATYMDYLITDKMVSPIEYEDHYSEKFAYMPNSFFIGDHSYLFPHVLKDLTFEGLVSTHVKPMWKTLEKDRLGEKSVEIRDIENIVDSITLESYIQYHTKLRNDSYKDAKYFGEVIPERSLQTISRSSIGLNKEAFVYCNFNQLYKFDPDTFSCWCRILKRVPNSYLWILRFPKQGEDNLREYAKKFDIPSSRIIFTDVAMKEEHVRRGQLADVCLDTPICNGHTTGMDVLWAGCPVVTTPRETFASRVGASIVNAIGLGKNLLQKTWKSMKKSLLG</sequence>
<proteinExistence type="inferred from homology"/>
<feature type="repeat" description="TPR" evidence="8">
    <location>
        <begin position="264"/>
        <end position="297"/>
    </location>
</feature>
<gene>
    <name evidence="10" type="ORF">RF11_12745</name>
</gene>
<feature type="repeat" description="TPR" evidence="8">
    <location>
        <begin position="434"/>
        <end position="467"/>
    </location>
</feature>
<comment type="caution">
    <text evidence="10">The sequence shown here is derived from an EMBL/GenBank/DDBJ whole genome shotgun (WGS) entry which is preliminary data.</text>
</comment>
<dbReference type="PROSITE" id="PS50005">
    <property type="entry name" value="TPR"/>
    <property type="match status" value="9"/>
</dbReference>
<dbReference type="Pfam" id="PF13181">
    <property type="entry name" value="TPR_8"/>
    <property type="match status" value="1"/>
</dbReference>
<protein>
    <recommendedName>
        <fullName evidence="3">protein O-GlcNAc transferase</fullName>
        <ecNumber evidence="3">2.4.1.255</ecNumber>
    </recommendedName>
</protein>
<evidence type="ECO:0000256" key="7">
    <source>
        <dbReference type="ARBA" id="ARBA00022803"/>
    </source>
</evidence>
<evidence type="ECO:0000256" key="4">
    <source>
        <dbReference type="ARBA" id="ARBA00022676"/>
    </source>
</evidence>
<dbReference type="SMART" id="SM00028">
    <property type="entry name" value="TPR"/>
    <property type="match status" value="12"/>
</dbReference>
<evidence type="ECO:0000256" key="5">
    <source>
        <dbReference type="ARBA" id="ARBA00022679"/>
    </source>
</evidence>
<dbReference type="Gene3D" id="3.40.50.11380">
    <property type="match status" value="1"/>
</dbReference>
<accession>A0A0C2MI47</accession>
<dbReference type="InterPro" id="IPR037919">
    <property type="entry name" value="OGT"/>
</dbReference>
<dbReference type="GO" id="GO:0097363">
    <property type="term" value="F:protein O-acetylglucosaminyltransferase activity"/>
    <property type="evidence" value="ECO:0007669"/>
    <property type="project" value="UniProtKB-EC"/>
</dbReference>
<keyword evidence="5 10" id="KW-0808">Transferase</keyword>
<dbReference type="OrthoDB" id="9991317at2759"/>
<dbReference type="GO" id="GO:0006493">
    <property type="term" value="P:protein O-linked glycosylation"/>
    <property type="evidence" value="ECO:0007669"/>
    <property type="project" value="InterPro"/>
</dbReference>
<feature type="repeat" description="TPR" evidence="8">
    <location>
        <begin position="400"/>
        <end position="433"/>
    </location>
</feature>
<dbReference type="InterPro" id="IPR011990">
    <property type="entry name" value="TPR-like_helical_dom_sf"/>
</dbReference>
<dbReference type="InterPro" id="IPR029489">
    <property type="entry name" value="OGT/SEC/SPY_C"/>
</dbReference>
<evidence type="ECO:0000256" key="2">
    <source>
        <dbReference type="ARBA" id="ARBA00005386"/>
    </source>
</evidence>
<dbReference type="Gene3D" id="3.40.50.2000">
    <property type="entry name" value="Glycogen Phosphorylase B"/>
    <property type="match status" value="1"/>
</dbReference>
<dbReference type="Gene3D" id="3.30.720.150">
    <property type="match status" value="1"/>
</dbReference>
<dbReference type="Pfam" id="PF13432">
    <property type="entry name" value="TPR_16"/>
    <property type="match status" value="1"/>
</dbReference>
<comment type="pathway">
    <text evidence="1">Protein modification; protein glycosylation.</text>
</comment>
<dbReference type="AlphaFoldDB" id="A0A0C2MI47"/>
<feature type="repeat" description="TPR" evidence="8">
    <location>
        <begin position="366"/>
        <end position="399"/>
    </location>
</feature>
<dbReference type="OMA" id="MNESEHF"/>
<evidence type="ECO:0000256" key="8">
    <source>
        <dbReference type="PROSITE-ProRule" id="PRU00339"/>
    </source>
</evidence>
<dbReference type="PANTHER" id="PTHR44366">
    <property type="entry name" value="UDP-N-ACETYLGLUCOSAMINE--PEPTIDE N-ACETYLGLUCOSAMINYLTRANSFERASE 110 KDA SUBUNIT"/>
    <property type="match status" value="1"/>
</dbReference>
<evidence type="ECO:0000256" key="6">
    <source>
        <dbReference type="ARBA" id="ARBA00022737"/>
    </source>
</evidence>
<keyword evidence="7 8" id="KW-0802">TPR repeat</keyword>
<feature type="repeat" description="TPR" evidence="8">
    <location>
        <begin position="332"/>
        <end position="365"/>
    </location>
</feature>
<feature type="repeat" description="TPR" evidence="8">
    <location>
        <begin position="298"/>
        <end position="331"/>
    </location>
</feature>
<evidence type="ECO:0000313" key="11">
    <source>
        <dbReference type="Proteomes" id="UP000031668"/>
    </source>
</evidence>
<dbReference type="Gene3D" id="1.25.40.10">
    <property type="entry name" value="Tetratricopeptide repeat domain"/>
    <property type="match status" value="3"/>
</dbReference>
<evidence type="ECO:0000256" key="3">
    <source>
        <dbReference type="ARBA" id="ARBA00011970"/>
    </source>
</evidence>
<feature type="repeat" description="TPR" evidence="8">
    <location>
        <begin position="230"/>
        <end position="263"/>
    </location>
</feature>
<feature type="repeat" description="TPR" evidence="8">
    <location>
        <begin position="468"/>
        <end position="501"/>
    </location>
</feature>
<dbReference type="PANTHER" id="PTHR44366:SF1">
    <property type="entry name" value="UDP-N-ACETYLGLUCOSAMINE--PEPTIDE N-ACETYLGLUCOSAMINYLTRANSFERASE 110 KDA SUBUNIT"/>
    <property type="match status" value="1"/>
</dbReference>
<keyword evidence="4 10" id="KW-0328">Glycosyltransferase</keyword>
<feature type="repeat" description="TPR" evidence="8">
    <location>
        <begin position="128"/>
        <end position="161"/>
    </location>
</feature>
<dbReference type="EC" id="2.4.1.255" evidence="3"/>
<name>A0A0C2MI47_THEKT</name>
<feature type="domain" description="O-GlcNAc transferase C-terminal" evidence="9">
    <location>
        <begin position="815"/>
        <end position="969"/>
    </location>
</feature>
<dbReference type="Pfam" id="PF14559">
    <property type="entry name" value="TPR_19"/>
    <property type="match status" value="1"/>
</dbReference>
<reference evidence="10 11" key="1">
    <citation type="journal article" date="2014" name="Genome Biol. Evol.">
        <title>The genome of the myxosporean Thelohanellus kitauei shows adaptations to nutrient acquisition within its fish host.</title>
        <authorList>
            <person name="Yang Y."/>
            <person name="Xiong J."/>
            <person name="Zhou Z."/>
            <person name="Huo F."/>
            <person name="Miao W."/>
            <person name="Ran C."/>
            <person name="Liu Y."/>
            <person name="Zhang J."/>
            <person name="Feng J."/>
            <person name="Wang M."/>
            <person name="Wang M."/>
            <person name="Wang L."/>
            <person name="Yao B."/>
        </authorList>
    </citation>
    <scope>NUCLEOTIDE SEQUENCE [LARGE SCALE GENOMIC DNA]</scope>
    <source>
        <strain evidence="10">Wuqing</strain>
    </source>
</reference>
<dbReference type="InterPro" id="IPR019734">
    <property type="entry name" value="TPR_rpt"/>
</dbReference>
<organism evidence="10 11">
    <name type="scientific">Thelohanellus kitauei</name>
    <name type="common">Myxosporean</name>
    <dbReference type="NCBI Taxonomy" id="669202"/>
    <lineage>
        <taxon>Eukaryota</taxon>
        <taxon>Metazoa</taxon>
        <taxon>Cnidaria</taxon>
        <taxon>Myxozoa</taxon>
        <taxon>Myxosporea</taxon>
        <taxon>Bivalvulida</taxon>
        <taxon>Platysporina</taxon>
        <taxon>Myxobolidae</taxon>
        <taxon>Thelohanellus</taxon>
    </lineage>
</organism>
<comment type="similarity">
    <text evidence="2">Belongs to the glycosyltransferase 41 family. O-GlcNAc transferase subfamily.</text>
</comment>
<dbReference type="Pfam" id="PF13844">
    <property type="entry name" value="Glyco_transf_41"/>
    <property type="match status" value="2"/>
</dbReference>
<evidence type="ECO:0000259" key="9">
    <source>
        <dbReference type="Pfam" id="PF13844"/>
    </source>
</evidence>